<keyword evidence="1" id="KW-0808">Transferase</keyword>
<sequence length="207" mass="23051">MHVRPLTPAGVVDHLVRLVAARVEDRVRVLVDGHPSTHPEVLADALVDPLRAWGRPVVRVGAADFLRPASVRFEHGRTDVAALDDQVDLRALAREVLDPWGPGGTGRYLPTLWDPRTDRATRAPYRSVPDRGVLVVDGSLLLGRWLDLDLTVHLSLRSDTLDRRTAPADAWTLSAYRRYADDVVPERTADVVVRVDDPRRPALVERP</sequence>
<proteinExistence type="predicted"/>
<keyword evidence="1" id="KW-0418">Kinase</keyword>
<protein>
    <submittedName>
        <fullName evidence="1">Uridine kinase</fullName>
    </submittedName>
</protein>
<dbReference type="Gene3D" id="3.40.50.300">
    <property type="entry name" value="P-loop containing nucleotide triphosphate hydrolases"/>
    <property type="match status" value="1"/>
</dbReference>
<gene>
    <name evidence="1" type="ORF">GALL_408820</name>
</gene>
<accession>A0A1J5Q2A2</accession>
<dbReference type="InterPro" id="IPR027417">
    <property type="entry name" value="P-loop_NTPase"/>
</dbReference>
<comment type="caution">
    <text evidence="1">The sequence shown here is derived from an EMBL/GenBank/DDBJ whole genome shotgun (WGS) entry which is preliminary data.</text>
</comment>
<dbReference type="EMBL" id="MLJW01001619">
    <property type="protein sequence ID" value="OIQ77424.1"/>
    <property type="molecule type" value="Genomic_DNA"/>
</dbReference>
<dbReference type="AlphaFoldDB" id="A0A1J5Q2A2"/>
<reference evidence="1" key="1">
    <citation type="submission" date="2016-10" db="EMBL/GenBank/DDBJ databases">
        <title>Sequence of Gallionella enrichment culture.</title>
        <authorList>
            <person name="Poehlein A."/>
            <person name="Muehling M."/>
            <person name="Daniel R."/>
        </authorList>
    </citation>
    <scope>NUCLEOTIDE SEQUENCE</scope>
</reference>
<organism evidence="1">
    <name type="scientific">mine drainage metagenome</name>
    <dbReference type="NCBI Taxonomy" id="410659"/>
    <lineage>
        <taxon>unclassified sequences</taxon>
        <taxon>metagenomes</taxon>
        <taxon>ecological metagenomes</taxon>
    </lineage>
</organism>
<dbReference type="GO" id="GO:0016301">
    <property type="term" value="F:kinase activity"/>
    <property type="evidence" value="ECO:0007669"/>
    <property type="project" value="UniProtKB-KW"/>
</dbReference>
<name>A0A1J5Q2A2_9ZZZZ</name>
<evidence type="ECO:0000313" key="1">
    <source>
        <dbReference type="EMBL" id="OIQ77424.1"/>
    </source>
</evidence>